<gene>
    <name evidence="1" type="ORF">N8E88_03135</name>
</gene>
<protein>
    <submittedName>
        <fullName evidence="1">FGGY family carbohydrate kinase</fullName>
    </submittedName>
</protein>
<name>A0ACD4CW45_9HYPH</name>
<accession>A0ACD4CW45</accession>
<sequence>MDRSGRAIWTRAVPTPRGSDAIGGATDPQALFALIEDMIIEGWQAVGKGKPLTAIATTGVGEDGIYVDGNLKPLGPAIPWFDRRATEQAAFIRSTAAATPRAGIAMDHTRTGAKWLWMRQEHPEVVLAARCWVALTDHPSVIWTRRPFMSETLASRTGCYDVGARTWLPRLLETCGAPPLPEILRAGEIVGTVSFGSLIESGAATIHTIVAAGGHDHPIAASAIQRIDPMARIDSIGTANVVYAETRSFPLDHFDPFLSFMVPVRATDGIIACLGVFEFSSAVQALQADGVDVRAFLNLPRMPGKPSLAKPLLKTTELTRNLRSVLEGESLTARQMFDNMNAVGVEDGPIYATGGWSRSRSLLELRASIYGKPIRVLSEQEPAVIGAALLAAGAADELIDFSQGITIETIDPDANWATFYQEHYQDFCKQLQALDRPGRERLSN</sequence>
<keyword evidence="2" id="KW-1185">Reference proteome</keyword>
<reference evidence="1" key="1">
    <citation type="submission" date="2022-09" db="EMBL/GenBank/DDBJ databases">
        <title>Interaction between co-microsymbionts with complementary sets of symbiotic genes in legume-rhizobium systems.</title>
        <authorList>
            <person name="Safronova V."/>
            <person name="Sazanova A."/>
            <person name="Afonin A."/>
            <person name="Chirak E."/>
        </authorList>
    </citation>
    <scope>NUCLEOTIDE SEQUENCE</scope>
    <source>
        <strain evidence="1">A18/3m</strain>
    </source>
</reference>
<keyword evidence="1" id="KW-0808">Transferase</keyword>
<organism evidence="1 2">
    <name type="scientific">Phyllobacterium zundukense</name>
    <dbReference type="NCBI Taxonomy" id="1867719"/>
    <lineage>
        <taxon>Bacteria</taxon>
        <taxon>Pseudomonadati</taxon>
        <taxon>Pseudomonadota</taxon>
        <taxon>Alphaproteobacteria</taxon>
        <taxon>Hyphomicrobiales</taxon>
        <taxon>Phyllobacteriaceae</taxon>
        <taxon>Phyllobacterium</taxon>
    </lineage>
</organism>
<evidence type="ECO:0000313" key="1">
    <source>
        <dbReference type="EMBL" id="UXN57820.1"/>
    </source>
</evidence>
<dbReference type="EMBL" id="CP104970">
    <property type="protein sequence ID" value="UXN57820.1"/>
    <property type="molecule type" value="Genomic_DNA"/>
</dbReference>
<keyword evidence="1" id="KW-0418">Kinase</keyword>
<keyword evidence="1" id="KW-0614">Plasmid</keyword>
<proteinExistence type="predicted"/>
<dbReference type="Proteomes" id="UP001061991">
    <property type="component" value="Plasmid p_unnamed3"/>
</dbReference>
<evidence type="ECO:0000313" key="2">
    <source>
        <dbReference type="Proteomes" id="UP001061991"/>
    </source>
</evidence>
<geneLocation type="plasmid" evidence="1 2">
    <name>p_unnamed3</name>
</geneLocation>